<protein>
    <recommendedName>
        <fullName evidence="7 8">Ribonuclease P protein component</fullName>
        <shortName evidence="7">RNase P protein</shortName>
        <shortName evidence="7">RNaseP protein</shortName>
        <ecNumber evidence="7 8">3.1.26.5</ecNumber>
    </recommendedName>
    <alternativeName>
        <fullName evidence="7">Protein C5</fullName>
    </alternativeName>
</protein>
<dbReference type="GO" id="GO:0004526">
    <property type="term" value="F:ribonuclease P activity"/>
    <property type="evidence" value="ECO:0007669"/>
    <property type="project" value="UniProtKB-UniRule"/>
</dbReference>
<comment type="similarity">
    <text evidence="7">Belongs to the RnpA family.</text>
</comment>
<dbReference type="EMBL" id="FUZV01000001">
    <property type="protein sequence ID" value="SKC64856.1"/>
    <property type="molecule type" value="Genomic_DNA"/>
</dbReference>
<comment type="subunit">
    <text evidence="7">Consists of a catalytic RNA component (M1 or rnpB) and a protein subunit.</text>
</comment>
<comment type="catalytic activity">
    <reaction evidence="7">
        <text>Endonucleolytic cleavage of RNA, removing 5'-extranucleotides from tRNA precursor.</text>
        <dbReference type="EC" id="3.1.26.5"/>
    </reaction>
</comment>
<evidence type="ECO:0000256" key="3">
    <source>
        <dbReference type="ARBA" id="ARBA00022722"/>
    </source>
</evidence>
<keyword evidence="3 7" id="KW-0540">Nuclease</keyword>
<dbReference type="InterPro" id="IPR014721">
    <property type="entry name" value="Ribsml_uS5_D2-typ_fold_subgr"/>
</dbReference>
<proteinExistence type="inferred from homology"/>
<evidence type="ECO:0000256" key="4">
    <source>
        <dbReference type="ARBA" id="ARBA00022759"/>
    </source>
</evidence>
<dbReference type="Pfam" id="PF00825">
    <property type="entry name" value="Ribonuclease_P"/>
    <property type="match status" value="1"/>
</dbReference>
<gene>
    <name evidence="7" type="primary">rnpA</name>
    <name evidence="9" type="ORF">SAMN06296058_1827</name>
</gene>
<dbReference type="GO" id="GO:0001682">
    <property type="term" value="P:tRNA 5'-leader removal"/>
    <property type="evidence" value="ECO:0007669"/>
    <property type="project" value="UniProtKB-UniRule"/>
</dbReference>
<dbReference type="PANTHER" id="PTHR33992">
    <property type="entry name" value="RIBONUCLEASE P PROTEIN COMPONENT"/>
    <property type="match status" value="1"/>
</dbReference>
<dbReference type="EC" id="3.1.26.5" evidence="7 8"/>
<comment type="function">
    <text evidence="1 7">RNaseP catalyzes the removal of the 5'-leader sequence from pre-tRNA to produce the mature 5'-terminus. It can also cleave other RNA substrates such as 4.5S RNA. The protein component plays an auxiliary but essential role in vivo by binding to the 5'-leader sequence and broadening the substrate specificity of the ribozyme.</text>
</comment>
<evidence type="ECO:0000256" key="6">
    <source>
        <dbReference type="ARBA" id="ARBA00022884"/>
    </source>
</evidence>
<dbReference type="InterPro" id="IPR020568">
    <property type="entry name" value="Ribosomal_Su5_D2-typ_SF"/>
</dbReference>
<keyword evidence="2 7" id="KW-0819">tRNA processing</keyword>
<sequence>MSTATSAFPRQARVRSGSDYRRVFEGARRCSDPLFALHWLQSETPARLGLAVSRKVDKRAVGRNRIKRQLREQFRCVRMQLAAGDYVIVARSAAASASAAELRASFQRLLSRAGALPASSAEVTMPRILNSPSTSTTPEANAG</sequence>
<dbReference type="STRING" id="428993.SAMN06296058_1827"/>
<dbReference type="PANTHER" id="PTHR33992:SF1">
    <property type="entry name" value="RIBONUCLEASE P PROTEIN COMPONENT"/>
    <property type="match status" value="1"/>
</dbReference>
<keyword evidence="4 7" id="KW-0255">Endonuclease</keyword>
<dbReference type="PROSITE" id="PS00648">
    <property type="entry name" value="RIBONUCLEASE_P"/>
    <property type="match status" value="1"/>
</dbReference>
<evidence type="ECO:0000256" key="5">
    <source>
        <dbReference type="ARBA" id="ARBA00022801"/>
    </source>
</evidence>
<evidence type="ECO:0000256" key="7">
    <source>
        <dbReference type="HAMAP-Rule" id="MF_00227"/>
    </source>
</evidence>
<keyword evidence="10" id="KW-1185">Reference proteome</keyword>
<dbReference type="AlphaFoldDB" id="A0A1T5KM81"/>
<keyword evidence="5 7" id="KW-0378">Hydrolase</keyword>
<organism evidence="9 10">
    <name type="scientific">Pseudoxanthomonas indica</name>
    <dbReference type="NCBI Taxonomy" id="428993"/>
    <lineage>
        <taxon>Bacteria</taxon>
        <taxon>Pseudomonadati</taxon>
        <taxon>Pseudomonadota</taxon>
        <taxon>Gammaproteobacteria</taxon>
        <taxon>Lysobacterales</taxon>
        <taxon>Lysobacteraceae</taxon>
        <taxon>Pseudoxanthomonas</taxon>
    </lineage>
</organism>
<dbReference type="InterPro" id="IPR020539">
    <property type="entry name" value="RNase_P_CS"/>
</dbReference>
<dbReference type="Proteomes" id="UP000190341">
    <property type="component" value="Unassembled WGS sequence"/>
</dbReference>
<dbReference type="SUPFAM" id="SSF54211">
    <property type="entry name" value="Ribosomal protein S5 domain 2-like"/>
    <property type="match status" value="1"/>
</dbReference>
<dbReference type="GO" id="GO:0042781">
    <property type="term" value="F:3'-tRNA processing endoribonuclease activity"/>
    <property type="evidence" value="ECO:0007669"/>
    <property type="project" value="TreeGrafter"/>
</dbReference>
<evidence type="ECO:0000256" key="1">
    <source>
        <dbReference type="ARBA" id="ARBA00002663"/>
    </source>
</evidence>
<evidence type="ECO:0000313" key="9">
    <source>
        <dbReference type="EMBL" id="SKC64856.1"/>
    </source>
</evidence>
<reference evidence="9 10" key="1">
    <citation type="submission" date="2017-02" db="EMBL/GenBank/DDBJ databases">
        <authorList>
            <person name="Peterson S.W."/>
        </authorList>
    </citation>
    <scope>NUCLEOTIDE SEQUENCE [LARGE SCALE GENOMIC DNA]</scope>
    <source>
        <strain evidence="9 10">P15</strain>
    </source>
</reference>
<accession>A0A1T5KM81</accession>
<evidence type="ECO:0000313" key="10">
    <source>
        <dbReference type="Proteomes" id="UP000190341"/>
    </source>
</evidence>
<dbReference type="HAMAP" id="MF_00227">
    <property type="entry name" value="RNase_P"/>
    <property type="match status" value="1"/>
</dbReference>
<dbReference type="InterPro" id="IPR000100">
    <property type="entry name" value="RNase_P"/>
</dbReference>
<dbReference type="NCBIfam" id="TIGR00188">
    <property type="entry name" value="rnpA"/>
    <property type="match status" value="1"/>
</dbReference>
<evidence type="ECO:0000256" key="2">
    <source>
        <dbReference type="ARBA" id="ARBA00022694"/>
    </source>
</evidence>
<dbReference type="RefSeq" id="WP_079724088.1">
    <property type="nucleotide sequence ID" value="NZ_BMCL01000002.1"/>
</dbReference>
<evidence type="ECO:0000256" key="8">
    <source>
        <dbReference type="NCBIfam" id="TIGR00188"/>
    </source>
</evidence>
<dbReference type="Gene3D" id="3.30.230.10">
    <property type="match status" value="1"/>
</dbReference>
<dbReference type="GO" id="GO:0000049">
    <property type="term" value="F:tRNA binding"/>
    <property type="evidence" value="ECO:0007669"/>
    <property type="project" value="UniProtKB-UniRule"/>
</dbReference>
<keyword evidence="6 7" id="KW-0694">RNA-binding</keyword>
<dbReference type="OrthoDB" id="9796422at2"/>
<name>A0A1T5KM81_9GAMM</name>
<dbReference type="GO" id="GO:0030677">
    <property type="term" value="C:ribonuclease P complex"/>
    <property type="evidence" value="ECO:0007669"/>
    <property type="project" value="TreeGrafter"/>
</dbReference>